<dbReference type="STRING" id="565045.NOR51B_2267"/>
<evidence type="ECO:0000313" key="4">
    <source>
        <dbReference type="EMBL" id="EED36317.1"/>
    </source>
</evidence>
<proteinExistence type="predicted"/>
<dbReference type="Pfam" id="PF01546">
    <property type="entry name" value="Peptidase_M20"/>
    <property type="match status" value="1"/>
</dbReference>
<evidence type="ECO:0000259" key="3">
    <source>
        <dbReference type="Pfam" id="PF07687"/>
    </source>
</evidence>
<dbReference type="InterPro" id="IPR017439">
    <property type="entry name" value="Amidohydrolase"/>
</dbReference>
<dbReference type="NCBIfam" id="NF038260">
    <property type="entry name" value="ectoine_DoeB_2"/>
    <property type="match status" value="1"/>
</dbReference>
<dbReference type="SUPFAM" id="SSF55031">
    <property type="entry name" value="Bacterial exopeptidase dimerisation domain"/>
    <property type="match status" value="1"/>
</dbReference>
<name>B8KVW8_9GAMM</name>
<accession>B8KVW8</accession>
<feature type="binding site" evidence="2">
    <location>
        <position position="100"/>
    </location>
    <ligand>
        <name>Mn(2+)</name>
        <dbReference type="ChEBI" id="CHEBI:29035"/>
        <label>2</label>
    </ligand>
</feature>
<dbReference type="NCBIfam" id="TIGR01891">
    <property type="entry name" value="amidohydrolases"/>
    <property type="match status" value="1"/>
</dbReference>
<dbReference type="Gene3D" id="3.30.70.360">
    <property type="match status" value="1"/>
</dbReference>
<keyword evidence="1 4" id="KW-0378">Hydrolase</keyword>
<feature type="binding site" evidence="2">
    <location>
        <position position="134"/>
    </location>
    <ligand>
        <name>Mn(2+)</name>
        <dbReference type="ChEBI" id="CHEBI:29035"/>
        <label>2</label>
    </ligand>
</feature>
<reference evidence="5" key="1">
    <citation type="journal article" date="2013" name="BMC Microbiol.">
        <title>Taxonomy and evolution of bacteriochlorophyll a-containing members of the OM60/NOR5 clade of marine gammaproteobacteria: description of Luminiphilus syltensis gen. nov., sp. nov., reclassification of Haliea rubra as Pseudohaliea rubra gen. nov., comb. nov., and emendation of Chromatocurvus halotolerans.</title>
        <authorList>
            <person name="Spring S."/>
            <person name="Riedel T."/>
            <person name="Sproer C."/>
            <person name="Yan S."/>
            <person name="Harder J."/>
            <person name="Fuchs B.M."/>
        </authorList>
    </citation>
    <scope>NUCLEOTIDE SEQUENCE [LARGE SCALE GENOMIC DNA]</scope>
    <source>
        <strain evidence="5">NOR51-B</strain>
    </source>
</reference>
<dbReference type="Gene3D" id="3.40.630.10">
    <property type="entry name" value="Zn peptidases"/>
    <property type="match status" value="1"/>
</dbReference>
<gene>
    <name evidence="4" type="primary">hipO</name>
    <name evidence="4" type="ORF">NOR51B_2267</name>
</gene>
<dbReference type="SUPFAM" id="SSF53187">
    <property type="entry name" value="Zn-dependent exopeptidases"/>
    <property type="match status" value="1"/>
</dbReference>
<feature type="binding site" evidence="2">
    <location>
        <position position="158"/>
    </location>
    <ligand>
        <name>Mn(2+)</name>
        <dbReference type="ChEBI" id="CHEBI:29035"/>
        <label>2</label>
    </ligand>
</feature>
<dbReference type="PANTHER" id="PTHR11014:SF63">
    <property type="entry name" value="METALLOPEPTIDASE, PUTATIVE (AFU_ORTHOLOGUE AFUA_6G09600)-RELATED"/>
    <property type="match status" value="1"/>
</dbReference>
<dbReference type="HOGENOM" id="CLU_023257_1_1_6"/>
<dbReference type="PIRSF" id="PIRSF005962">
    <property type="entry name" value="Pept_M20D_amidohydro"/>
    <property type="match status" value="1"/>
</dbReference>
<feature type="domain" description="Peptidase M20 dimerisation" evidence="3">
    <location>
        <begin position="178"/>
        <end position="275"/>
    </location>
</feature>
<organism evidence="4 5">
    <name type="scientific">Luminiphilus syltensis NOR5-1B</name>
    <dbReference type="NCBI Taxonomy" id="565045"/>
    <lineage>
        <taxon>Bacteria</taxon>
        <taxon>Pseudomonadati</taxon>
        <taxon>Pseudomonadota</taxon>
        <taxon>Gammaproteobacteria</taxon>
        <taxon>Cellvibrionales</taxon>
        <taxon>Halieaceae</taxon>
        <taxon>Luminiphilus</taxon>
    </lineage>
</organism>
<dbReference type="GO" id="GO:0046872">
    <property type="term" value="F:metal ion binding"/>
    <property type="evidence" value="ECO:0007669"/>
    <property type="project" value="UniProtKB-KW"/>
</dbReference>
<dbReference type="Proteomes" id="UP000004699">
    <property type="component" value="Unassembled WGS sequence"/>
</dbReference>
<dbReference type="eggNOG" id="COG1473">
    <property type="taxonomic scope" value="Bacteria"/>
</dbReference>
<evidence type="ECO:0000256" key="2">
    <source>
        <dbReference type="PIRSR" id="PIRSR005962-1"/>
    </source>
</evidence>
<dbReference type="InterPro" id="IPR011650">
    <property type="entry name" value="Peptidase_M20_dimer"/>
</dbReference>
<dbReference type="GO" id="GO:0047980">
    <property type="term" value="F:hippurate hydrolase activity"/>
    <property type="evidence" value="ECO:0007669"/>
    <property type="project" value="UniProtKB-EC"/>
</dbReference>
<dbReference type="PANTHER" id="PTHR11014">
    <property type="entry name" value="PEPTIDASE M20 FAMILY MEMBER"/>
    <property type="match status" value="1"/>
</dbReference>
<dbReference type="InterPro" id="IPR036264">
    <property type="entry name" value="Bact_exopeptidase_dim_dom"/>
</dbReference>
<dbReference type="OrthoDB" id="9777385at2"/>
<keyword evidence="2" id="KW-0464">Manganese</keyword>
<dbReference type="GO" id="GO:0019877">
    <property type="term" value="P:diaminopimelate biosynthetic process"/>
    <property type="evidence" value="ECO:0007669"/>
    <property type="project" value="UniProtKB-ARBA"/>
</dbReference>
<feature type="binding site" evidence="2">
    <location>
        <position position="98"/>
    </location>
    <ligand>
        <name>Mn(2+)</name>
        <dbReference type="ChEBI" id="CHEBI:29035"/>
        <label>2</label>
    </ligand>
</feature>
<dbReference type="InterPro" id="IPR002933">
    <property type="entry name" value="Peptidase_M20"/>
</dbReference>
<evidence type="ECO:0000313" key="5">
    <source>
        <dbReference type="Proteomes" id="UP000004699"/>
    </source>
</evidence>
<feature type="binding site" evidence="2">
    <location>
        <position position="359"/>
    </location>
    <ligand>
        <name>Mn(2+)</name>
        <dbReference type="ChEBI" id="CHEBI:29035"/>
        <label>2</label>
    </ligand>
</feature>
<comment type="cofactor">
    <cofactor evidence="2">
        <name>Mn(2+)</name>
        <dbReference type="ChEBI" id="CHEBI:29035"/>
    </cofactor>
    <text evidence="2">The Mn(2+) ion enhances activity.</text>
</comment>
<dbReference type="RefSeq" id="WP_009021061.1">
    <property type="nucleotide sequence ID" value="NZ_DS999411.1"/>
</dbReference>
<keyword evidence="5" id="KW-1185">Reference proteome</keyword>
<dbReference type="GO" id="GO:0050118">
    <property type="term" value="F:N-acetyldiaminopimelate deacetylase activity"/>
    <property type="evidence" value="ECO:0007669"/>
    <property type="project" value="UniProtKB-ARBA"/>
</dbReference>
<dbReference type="FunFam" id="3.30.70.360:FF:000001">
    <property type="entry name" value="N-acetyldiaminopimelate deacetylase"/>
    <property type="match status" value="1"/>
</dbReference>
<dbReference type="AlphaFoldDB" id="B8KVW8"/>
<dbReference type="Pfam" id="PF07687">
    <property type="entry name" value="M20_dimer"/>
    <property type="match status" value="1"/>
</dbReference>
<keyword evidence="2" id="KW-0479">Metal-binding</keyword>
<dbReference type="EC" id="3.5.1.32" evidence="4"/>
<protein>
    <submittedName>
        <fullName evidence="4">Hippurate hydrolase</fullName>
        <ecNumber evidence="4">3.5.1.32</ecNumber>
    </submittedName>
</protein>
<evidence type="ECO:0000256" key="1">
    <source>
        <dbReference type="ARBA" id="ARBA00022801"/>
    </source>
</evidence>
<dbReference type="EMBL" id="DS999411">
    <property type="protein sequence ID" value="EED36317.1"/>
    <property type="molecule type" value="Genomic_DNA"/>
</dbReference>
<sequence length="387" mass="41034">MPNDWQNTIALATNVRHELHQQPELTWKEEHTASVIRHHLTELGIAWAPCAGTGTVATVNPNGATPGIALRGDIDALPITENSGVDWSSQSTGCMHACGHDGHTATLLAAAAWLKLHEASLESRITLLFQPAEEGGHGARAMIEEGALEGVEKIYGWHNWPGLPLGQLACPDGIVMAGNGTFEIDLTSSGGHASQPDITGDTILAASAVTMALQQIVSRRLPPQTAAVVSVTSIDGASAPTVIPQSVTVSGSIRVPNSEVRNRVNTLIPDIAAQTAACYGVAARTRIFPRYEATINHAEPARAVRATWQQLFDSQAVASDFVAPVMASEDFSYYLDEIPGAFALIGGADAEKAHQAPLHSPHYDFNDALIPRVTQLFAQLAGAPQPR</sequence>